<evidence type="ECO:0000313" key="2">
    <source>
        <dbReference type="Proteomes" id="UP001303046"/>
    </source>
</evidence>
<name>A0ABR1C193_NECAM</name>
<dbReference type="PANTHER" id="PTHR22900">
    <property type="entry name" value="PROTEIN CBG14245-RELATED"/>
    <property type="match status" value="1"/>
</dbReference>
<dbReference type="Proteomes" id="UP001303046">
    <property type="component" value="Unassembled WGS sequence"/>
</dbReference>
<reference evidence="1 2" key="1">
    <citation type="submission" date="2023-08" db="EMBL/GenBank/DDBJ databases">
        <title>A Necator americanus chromosomal reference genome.</title>
        <authorList>
            <person name="Ilik V."/>
            <person name="Petrzelkova K.J."/>
            <person name="Pardy F."/>
            <person name="Fuh T."/>
            <person name="Niatou-Singa F.S."/>
            <person name="Gouil Q."/>
            <person name="Baker L."/>
            <person name="Ritchie M.E."/>
            <person name="Jex A.R."/>
            <person name="Gazzola D."/>
            <person name="Li H."/>
            <person name="Toshio Fujiwara R."/>
            <person name="Zhan B."/>
            <person name="Aroian R.V."/>
            <person name="Pafco B."/>
            <person name="Schwarz E.M."/>
        </authorList>
    </citation>
    <scope>NUCLEOTIDE SEQUENCE [LARGE SCALE GENOMIC DNA]</scope>
    <source>
        <strain evidence="1 2">Aroian</strain>
        <tissue evidence="1">Whole animal</tissue>
    </source>
</reference>
<dbReference type="Pfam" id="PF03567">
    <property type="entry name" value="Sulfotransfer_2"/>
    <property type="match status" value="1"/>
</dbReference>
<accession>A0ABR1C193</accession>
<keyword evidence="2" id="KW-1185">Reference proteome</keyword>
<dbReference type="InterPro" id="IPR005331">
    <property type="entry name" value="Sulfotransferase"/>
</dbReference>
<organism evidence="1 2">
    <name type="scientific">Necator americanus</name>
    <name type="common">Human hookworm</name>
    <dbReference type="NCBI Taxonomy" id="51031"/>
    <lineage>
        <taxon>Eukaryota</taxon>
        <taxon>Metazoa</taxon>
        <taxon>Ecdysozoa</taxon>
        <taxon>Nematoda</taxon>
        <taxon>Chromadorea</taxon>
        <taxon>Rhabditida</taxon>
        <taxon>Rhabditina</taxon>
        <taxon>Rhabditomorpha</taxon>
        <taxon>Strongyloidea</taxon>
        <taxon>Ancylostomatidae</taxon>
        <taxon>Bunostominae</taxon>
        <taxon>Necator</taxon>
    </lineage>
</organism>
<comment type="caution">
    <text evidence="1">The sequence shown here is derived from an EMBL/GenBank/DDBJ whole genome shotgun (WGS) entry which is preliminary data.</text>
</comment>
<dbReference type="EMBL" id="JAVFWL010000001">
    <property type="protein sequence ID" value="KAK6731427.1"/>
    <property type="molecule type" value="Genomic_DNA"/>
</dbReference>
<sequence length="403" mass="47117">MLLGASCAFSDTKSEFDDILWNFVRKSSSPPAHVILYGEKRTNPKFYGWLWTRTRPYGQGQDSMDNGQSMDRSEPTRNPATLISDVKRFNAERRVLPTRIQYVAKIKTTNHCVGDDAAKCVPALYSYKQRYRVAPKYHLLGCAIEKNFSTMLTAILCYLFDEEGFQRSKRNLSSEIFHMRFCGKRNEYDSLATIDKKLKLDLHVWKMIAVVREPVERFVSGFADKCLRERVWRKFPSRCNGCKTNMTCFMERMYARMMRRARGLQQRANFDDDHFFPQNCEAGVVQSVRSSAVSTIDRRRCEFNSRLYDYQILQFDAIQPSPFFGKLLEILKKNKVPEQEIDFINKSISTQRTTHSTTNTLEQRETRDALLSNDYLTNLLIKMYYFDFVLFGYPIPPVLVKNE</sequence>
<protein>
    <recommendedName>
        <fullName evidence="3">Sulfotransferase domain-containing protein</fullName>
    </recommendedName>
</protein>
<evidence type="ECO:0000313" key="1">
    <source>
        <dbReference type="EMBL" id="KAK6731427.1"/>
    </source>
</evidence>
<dbReference type="InterPro" id="IPR007669">
    <property type="entry name" value="Chst-1-like"/>
</dbReference>
<dbReference type="PANTHER" id="PTHR22900:SF13">
    <property type="entry name" value="CARBOHYDRATE SULFOTRANSFERASE-RELATED"/>
    <property type="match status" value="1"/>
</dbReference>
<gene>
    <name evidence="1" type="primary">Necator_chrI.g3853</name>
    <name evidence="1" type="ORF">RB195_007724</name>
</gene>
<proteinExistence type="predicted"/>
<evidence type="ECO:0008006" key="3">
    <source>
        <dbReference type="Google" id="ProtNLM"/>
    </source>
</evidence>